<dbReference type="CDD" id="cd18459">
    <property type="entry name" value="BACK_KLHL20"/>
    <property type="match status" value="1"/>
</dbReference>
<feature type="domain" description="C2H2-type" evidence="12">
    <location>
        <begin position="279"/>
        <end position="306"/>
    </location>
</feature>
<dbReference type="Pfam" id="PF00651">
    <property type="entry name" value="BTB"/>
    <property type="match status" value="1"/>
</dbReference>
<comment type="pathway">
    <text evidence="1">Protein modification; protein ubiquitination.</text>
</comment>
<dbReference type="SMART" id="SM00875">
    <property type="entry name" value="BACK"/>
    <property type="match status" value="1"/>
</dbReference>
<dbReference type="Pfam" id="PF00096">
    <property type="entry name" value="zf-C2H2"/>
    <property type="match status" value="1"/>
</dbReference>
<evidence type="ECO:0000256" key="8">
    <source>
        <dbReference type="ARBA" id="ARBA00023203"/>
    </source>
</evidence>
<keyword evidence="2" id="KW-0880">Kelch repeat</keyword>
<dbReference type="InterPro" id="IPR006652">
    <property type="entry name" value="Kelch_1"/>
</dbReference>
<gene>
    <name evidence="13" type="ORF">CLUMA_CG018965</name>
</gene>
<keyword evidence="6" id="KW-0833">Ubl conjugation pathway</keyword>
<dbReference type="InterPro" id="IPR011333">
    <property type="entry name" value="SKP1/BTB/POZ_sf"/>
</dbReference>
<dbReference type="SUPFAM" id="SSF50965">
    <property type="entry name" value="Galactose oxidase, central domain"/>
    <property type="match status" value="1"/>
</dbReference>
<dbReference type="EMBL" id="CVRI01000066">
    <property type="protein sequence ID" value="CRL06015.1"/>
    <property type="molecule type" value="Genomic_DNA"/>
</dbReference>
<feature type="domain" description="C2H2-type" evidence="12">
    <location>
        <begin position="188"/>
        <end position="215"/>
    </location>
</feature>
<dbReference type="Gene3D" id="1.25.40.420">
    <property type="match status" value="1"/>
</dbReference>
<dbReference type="GO" id="GO:0005634">
    <property type="term" value="C:nucleus"/>
    <property type="evidence" value="ECO:0007669"/>
    <property type="project" value="UniProtKB-ARBA"/>
</dbReference>
<protein>
    <submittedName>
        <fullName evidence="13">CLUMA_CG018965, isoform A</fullName>
    </submittedName>
</protein>
<keyword evidence="5 9" id="KW-0863">Zinc-finger</keyword>
<keyword evidence="14" id="KW-1185">Reference proteome</keyword>
<dbReference type="Gene3D" id="3.30.160.60">
    <property type="entry name" value="Classic Zinc Finger"/>
    <property type="match status" value="3"/>
</dbReference>
<proteinExistence type="predicted"/>
<keyword evidence="4" id="KW-0677">Repeat</keyword>
<dbReference type="STRING" id="568069.A0A1J1J0U2"/>
<dbReference type="InterPro" id="IPR036236">
    <property type="entry name" value="Znf_C2H2_sf"/>
</dbReference>
<dbReference type="Gene3D" id="2.120.10.80">
    <property type="entry name" value="Kelch-type beta propeller"/>
    <property type="match status" value="1"/>
</dbReference>
<dbReference type="Pfam" id="PF13912">
    <property type="entry name" value="zf-C2H2_6"/>
    <property type="match status" value="2"/>
</dbReference>
<dbReference type="FunFam" id="1.25.40.420:FF:000001">
    <property type="entry name" value="Kelch-like family member 12"/>
    <property type="match status" value="1"/>
</dbReference>
<sequence>MASDDELGEDIPYEIYEVSMVEDDEKKDLFQCSACNIIFSNVEEHVKEFHENTKDEDTPDLEENSTKELSDTEGLAFVIKNASGKYECKVCLQPYKSLRRYLDHVKKHSSLDEDEDIKNLEEKLKEIIESEDVYDTINKNGQISYCCKICKTIFSGRKNVLLHYPIHQNVARAHKAQKEQDIDPSTMFHCKLCNRSLVNGSELKMHMNAHAENQAKCSNQSSKSERKQQKRTTGNKNSYTCQYCQKEFKRPHEKVKHERFKSQSVYNHHLNTHGTAKNFKCPFCPKAFKTSVQLSGHKNTHTKPFPCDVCSRTFSSLYAVKSHMEVHRNIESTLKYTCKICSAQYGRSFALSDHMKSAHSDLMILEENEVENDEHYEIEEAIEENEEEVYSVVITEDEEHFDNTLNRNATIQSGTQVPGPLHRMRLGRACMRIGIQFKNDNDVVMIDDASKIESYINYAIKGMDILLDSNCSPARMPHISEKHPKITLAELNVLRRHRELCDVVLNVGSRKIFAHRVILSACSPYFRAMFTGELEESRQTEVTIRDIDENAMEVLIDFCYTSHIVVEESNVQSLLPAACLLQLAEIQDICCEFLKRQLDPQNCLGIRAFADTHSCRELLRIADKFTQHNFQEVMESEEFLLLPVGQLVDIICSDELNVRNEEQVFNAVMAWLKYNVAERRQHLAQVLQHVRMPLLSPKFLVGTVGSDLLVRSDEACRDLVDEAKNYLLLPQERPLMQGPRTRPRRPTRRGEVLFAVGGWCSGDAIASVERFDPNTTEWKMVAPMSKRRCGVGVAVCNELLYAVGGHDGQSYLNSIERYDPQTNLWQTDVAPTTSCRTSVGVAVLDGFLYAVGGQDGVQCLNHVERYDPKENKWSKVAPMTTRRLGVAVAVLGGFLYAIGGSDGQTPLNTVERFDPRNNKWTVVAPMSTRRKHLGCAVFNNFIYAVGGRDDCMELSSAERYNPITNSWAPIVAMTSRRSGDKERFDCLIERPSSPLLLSW</sequence>
<dbReference type="PROSITE" id="PS50157">
    <property type="entry name" value="ZINC_FINGER_C2H2_2"/>
    <property type="match status" value="4"/>
</dbReference>
<dbReference type="SMART" id="SM00225">
    <property type="entry name" value="BTB"/>
    <property type="match status" value="1"/>
</dbReference>
<dbReference type="FunFam" id="3.30.160.60:FF:000446">
    <property type="entry name" value="Zinc finger protein"/>
    <property type="match status" value="1"/>
</dbReference>
<dbReference type="SUPFAM" id="SSF57667">
    <property type="entry name" value="beta-beta-alpha zinc fingers"/>
    <property type="match status" value="3"/>
</dbReference>
<dbReference type="Pfam" id="PF07707">
    <property type="entry name" value="BACK"/>
    <property type="match status" value="1"/>
</dbReference>
<dbReference type="Gene3D" id="3.30.710.10">
    <property type="entry name" value="Potassium Channel Kv1.1, Chain A"/>
    <property type="match status" value="1"/>
</dbReference>
<dbReference type="PANTHER" id="PTHR24412:SF451">
    <property type="entry name" value="KELCH-LIKE PROTEIN 20"/>
    <property type="match status" value="1"/>
</dbReference>
<accession>A0A1J1J0U2</accession>
<dbReference type="SMART" id="SM00612">
    <property type="entry name" value="Kelch"/>
    <property type="match status" value="5"/>
</dbReference>
<dbReference type="InterPro" id="IPR011043">
    <property type="entry name" value="Gal_Oxase/kelch_b-propeller"/>
</dbReference>
<evidence type="ECO:0000256" key="2">
    <source>
        <dbReference type="ARBA" id="ARBA00022441"/>
    </source>
</evidence>
<dbReference type="InterPro" id="IPR015915">
    <property type="entry name" value="Kelch-typ_b-propeller"/>
</dbReference>
<dbReference type="SMART" id="SM00355">
    <property type="entry name" value="ZnF_C2H2"/>
    <property type="match status" value="8"/>
</dbReference>
<dbReference type="PANTHER" id="PTHR24412">
    <property type="entry name" value="KELCH PROTEIN"/>
    <property type="match status" value="1"/>
</dbReference>
<evidence type="ECO:0000256" key="3">
    <source>
        <dbReference type="ARBA" id="ARBA00022723"/>
    </source>
</evidence>
<keyword evidence="7" id="KW-0862">Zinc</keyword>
<dbReference type="FunFam" id="3.30.710.10:FF:000001">
    <property type="entry name" value="Kelch-like family member 20"/>
    <property type="match status" value="1"/>
</dbReference>
<evidence type="ECO:0000313" key="13">
    <source>
        <dbReference type="EMBL" id="CRL06015.1"/>
    </source>
</evidence>
<dbReference type="GO" id="GO:0008270">
    <property type="term" value="F:zinc ion binding"/>
    <property type="evidence" value="ECO:0007669"/>
    <property type="project" value="UniProtKB-KW"/>
</dbReference>
<evidence type="ECO:0000259" key="11">
    <source>
        <dbReference type="PROSITE" id="PS50097"/>
    </source>
</evidence>
<dbReference type="GO" id="GO:0003779">
    <property type="term" value="F:actin binding"/>
    <property type="evidence" value="ECO:0007669"/>
    <property type="project" value="UniProtKB-KW"/>
</dbReference>
<organism evidence="13 14">
    <name type="scientific">Clunio marinus</name>
    <dbReference type="NCBI Taxonomy" id="568069"/>
    <lineage>
        <taxon>Eukaryota</taxon>
        <taxon>Metazoa</taxon>
        <taxon>Ecdysozoa</taxon>
        <taxon>Arthropoda</taxon>
        <taxon>Hexapoda</taxon>
        <taxon>Insecta</taxon>
        <taxon>Pterygota</taxon>
        <taxon>Neoptera</taxon>
        <taxon>Endopterygota</taxon>
        <taxon>Diptera</taxon>
        <taxon>Nematocera</taxon>
        <taxon>Chironomoidea</taxon>
        <taxon>Chironomidae</taxon>
        <taxon>Clunio</taxon>
    </lineage>
</organism>
<dbReference type="OrthoDB" id="45365at2759"/>
<feature type="domain" description="BTB" evidence="11">
    <location>
        <begin position="501"/>
        <end position="568"/>
    </location>
</feature>
<reference evidence="13 14" key="1">
    <citation type="submission" date="2015-04" db="EMBL/GenBank/DDBJ databases">
        <authorList>
            <person name="Syromyatnikov M.Y."/>
            <person name="Popov V.N."/>
        </authorList>
    </citation>
    <scope>NUCLEOTIDE SEQUENCE [LARGE SCALE GENOMIC DNA]</scope>
</reference>
<dbReference type="InterPro" id="IPR013087">
    <property type="entry name" value="Znf_C2H2_type"/>
</dbReference>
<evidence type="ECO:0000256" key="9">
    <source>
        <dbReference type="PROSITE-ProRule" id="PRU00042"/>
    </source>
</evidence>
<evidence type="ECO:0000256" key="1">
    <source>
        <dbReference type="ARBA" id="ARBA00004906"/>
    </source>
</evidence>
<dbReference type="InterPro" id="IPR000210">
    <property type="entry name" value="BTB/POZ_dom"/>
</dbReference>
<evidence type="ECO:0000259" key="12">
    <source>
        <dbReference type="PROSITE" id="PS50157"/>
    </source>
</evidence>
<dbReference type="Pfam" id="PF01344">
    <property type="entry name" value="Kelch_1"/>
    <property type="match status" value="5"/>
</dbReference>
<keyword evidence="3" id="KW-0479">Metal-binding</keyword>
<name>A0A1J1J0U2_9DIPT</name>
<dbReference type="AlphaFoldDB" id="A0A1J1J0U2"/>
<dbReference type="SUPFAM" id="SSF54695">
    <property type="entry name" value="POZ domain"/>
    <property type="match status" value="1"/>
</dbReference>
<dbReference type="PROSITE" id="PS00028">
    <property type="entry name" value="ZINC_FINGER_C2H2_1"/>
    <property type="match status" value="6"/>
</dbReference>
<feature type="domain" description="C2H2-type" evidence="12">
    <location>
        <begin position="305"/>
        <end position="332"/>
    </location>
</feature>
<feature type="domain" description="C2H2-type" evidence="12">
    <location>
        <begin position="336"/>
        <end position="360"/>
    </location>
</feature>
<evidence type="ECO:0000256" key="7">
    <source>
        <dbReference type="ARBA" id="ARBA00022833"/>
    </source>
</evidence>
<keyword evidence="8" id="KW-0009">Actin-binding</keyword>
<evidence type="ECO:0000256" key="5">
    <source>
        <dbReference type="ARBA" id="ARBA00022771"/>
    </source>
</evidence>
<feature type="region of interest" description="Disordered" evidence="10">
    <location>
        <begin position="212"/>
        <end position="234"/>
    </location>
</feature>
<dbReference type="InterPro" id="IPR011705">
    <property type="entry name" value="BACK"/>
</dbReference>
<evidence type="ECO:0000256" key="4">
    <source>
        <dbReference type="ARBA" id="ARBA00022737"/>
    </source>
</evidence>
<evidence type="ECO:0000256" key="10">
    <source>
        <dbReference type="SAM" id="MobiDB-lite"/>
    </source>
</evidence>
<dbReference type="Proteomes" id="UP000183832">
    <property type="component" value="Unassembled WGS sequence"/>
</dbReference>
<dbReference type="CDD" id="cd18249">
    <property type="entry name" value="BTB_POZ_KLHL20_KLEIP"/>
    <property type="match status" value="1"/>
</dbReference>
<evidence type="ECO:0000313" key="14">
    <source>
        <dbReference type="Proteomes" id="UP000183832"/>
    </source>
</evidence>
<dbReference type="PROSITE" id="PS50097">
    <property type="entry name" value="BTB"/>
    <property type="match status" value="1"/>
</dbReference>
<evidence type="ECO:0000256" key="6">
    <source>
        <dbReference type="ARBA" id="ARBA00022786"/>
    </source>
</evidence>